<reference evidence="2 3" key="1">
    <citation type="journal article" date="2002" name="Int. J. Syst. Evol. Microbiol.">
        <title>Sphingopyxis witflariensis sp. nov., isolated from activated sludge.</title>
        <authorList>
            <person name="Kampfer P."/>
            <person name="Witzenberger R."/>
            <person name="Denner E.B."/>
            <person name="Busse H.J."/>
            <person name="Neef A."/>
        </authorList>
    </citation>
    <scope>NUCLEOTIDE SEQUENCE [LARGE SCALE GENOMIC DNA]</scope>
    <source>
        <strain evidence="2 3">DSM 14551</strain>
    </source>
</reference>
<evidence type="ECO:0000256" key="1">
    <source>
        <dbReference type="SAM" id="SignalP"/>
    </source>
</evidence>
<dbReference type="OrthoDB" id="10004575at2"/>
<gene>
    <name evidence="2" type="ORF">CDQ91_10185</name>
</gene>
<name>A0A246JY41_9SPHN</name>
<organism evidence="2 3">
    <name type="scientific">Sphingopyxis witflariensis</name>
    <dbReference type="NCBI Taxonomy" id="173675"/>
    <lineage>
        <taxon>Bacteria</taxon>
        <taxon>Pseudomonadati</taxon>
        <taxon>Pseudomonadota</taxon>
        <taxon>Alphaproteobacteria</taxon>
        <taxon>Sphingomonadales</taxon>
        <taxon>Sphingomonadaceae</taxon>
        <taxon>Sphingopyxis</taxon>
    </lineage>
</organism>
<dbReference type="RefSeq" id="WP_088472593.1">
    <property type="nucleotide sequence ID" value="NZ_NISJ01000004.1"/>
</dbReference>
<dbReference type="PROSITE" id="PS51257">
    <property type="entry name" value="PROKAR_LIPOPROTEIN"/>
    <property type="match status" value="1"/>
</dbReference>
<evidence type="ECO:0008006" key="4">
    <source>
        <dbReference type="Google" id="ProtNLM"/>
    </source>
</evidence>
<feature type="chain" id="PRO_5013281214" description="Lipoprotein" evidence="1">
    <location>
        <begin position="26"/>
        <end position="103"/>
    </location>
</feature>
<dbReference type="AlphaFoldDB" id="A0A246JY41"/>
<comment type="caution">
    <text evidence="2">The sequence shown here is derived from an EMBL/GenBank/DDBJ whole genome shotgun (WGS) entry which is preliminary data.</text>
</comment>
<evidence type="ECO:0000313" key="2">
    <source>
        <dbReference type="EMBL" id="OWQ97979.1"/>
    </source>
</evidence>
<protein>
    <recommendedName>
        <fullName evidence="4">Lipoprotein</fullName>
    </recommendedName>
</protein>
<sequence>MIRGGQGLALATALLVLSGCAPSDARDVIITYDRNVEAVAFKECMAALPEGPTATQYNDWDEVVDKCRDYAYGQAKRCVGTVEGCGFYGMTPDAPQSPDSPHG</sequence>
<dbReference type="EMBL" id="NISJ01000004">
    <property type="protein sequence ID" value="OWQ97979.1"/>
    <property type="molecule type" value="Genomic_DNA"/>
</dbReference>
<keyword evidence="3" id="KW-1185">Reference proteome</keyword>
<keyword evidence="1" id="KW-0732">Signal</keyword>
<evidence type="ECO:0000313" key="3">
    <source>
        <dbReference type="Proteomes" id="UP000197097"/>
    </source>
</evidence>
<dbReference type="Proteomes" id="UP000197097">
    <property type="component" value="Unassembled WGS sequence"/>
</dbReference>
<feature type="signal peptide" evidence="1">
    <location>
        <begin position="1"/>
        <end position="25"/>
    </location>
</feature>
<proteinExistence type="predicted"/>
<accession>A0A246JY41</accession>